<feature type="region of interest" description="Disordered" evidence="1">
    <location>
        <begin position="78"/>
        <end position="109"/>
    </location>
</feature>
<gene>
    <name evidence="2" type="ORF">LY89DRAFT_730657</name>
</gene>
<evidence type="ECO:0000256" key="1">
    <source>
        <dbReference type="SAM" id="MobiDB-lite"/>
    </source>
</evidence>
<dbReference type="OrthoDB" id="3556996at2759"/>
<organism evidence="2 3">
    <name type="scientific">Mollisia scopiformis</name>
    <name type="common">Conifer needle endophyte fungus</name>
    <name type="synonym">Phialocephala scopiformis</name>
    <dbReference type="NCBI Taxonomy" id="149040"/>
    <lineage>
        <taxon>Eukaryota</taxon>
        <taxon>Fungi</taxon>
        <taxon>Dikarya</taxon>
        <taxon>Ascomycota</taxon>
        <taxon>Pezizomycotina</taxon>
        <taxon>Leotiomycetes</taxon>
        <taxon>Helotiales</taxon>
        <taxon>Mollisiaceae</taxon>
        <taxon>Mollisia</taxon>
    </lineage>
</organism>
<reference evidence="2 3" key="1">
    <citation type="submission" date="2015-10" db="EMBL/GenBank/DDBJ databases">
        <title>Full genome of DAOMC 229536 Phialocephala scopiformis, a fungal endophyte of spruce producing the potent anti-insectan compound rugulosin.</title>
        <authorList>
            <consortium name="DOE Joint Genome Institute"/>
            <person name="Walker A.K."/>
            <person name="Frasz S.L."/>
            <person name="Seifert K.A."/>
            <person name="Miller J.D."/>
            <person name="Mondo S.J."/>
            <person name="Labutti K."/>
            <person name="Lipzen A."/>
            <person name="Dockter R."/>
            <person name="Kennedy M."/>
            <person name="Grigoriev I.V."/>
            <person name="Spatafora J.W."/>
        </authorList>
    </citation>
    <scope>NUCLEOTIDE SEQUENCE [LARGE SCALE GENOMIC DNA]</scope>
    <source>
        <strain evidence="2 3">CBS 120377</strain>
    </source>
</reference>
<dbReference type="AlphaFoldDB" id="A0A194XKF8"/>
<dbReference type="InParanoid" id="A0A194XKF8"/>
<dbReference type="EMBL" id="KQ947409">
    <property type="protein sequence ID" value="KUJ20626.1"/>
    <property type="molecule type" value="Genomic_DNA"/>
</dbReference>
<feature type="compositionally biased region" description="Polar residues" evidence="1">
    <location>
        <begin position="85"/>
        <end position="109"/>
    </location>
</feature>
<evidence type="ECO:0000313" key="2">
    <source>
        <dbReference type="EMBL" id="KUJ20626.1"/>
    </source>
</evidence>
<evidence type="ECO:0000313" key="3">
    <source>
        <dbReference type="Proteomes" id="UP000070700"/>
    </source>
</evidence>
<name>A0A194XKF8_MOLSC</name>
<dbReference type="GeneID" id="28829226"/>
<proteinExistence type="predicted"/>
<sequence>MKTQQYLTIVTLFSSFANSFPQSRRSNTELATPPEVAVLARTITIGDTTTTIGGFTVGNPGDGGSPVTTFSGAMGNFRLPEQTDAPVSTSTQSGPAHRTTPSNEPVPTNPWNAVCPVPSMFTINNFVFVSGKGGDVSFTVTYGNGTISCPTQGQEVFSLGFYDMSCNNGSVHAQTDGSSWILVQERYTCPGATGSGSNSAALTAWTNYTTFGESLFCDTDDAAVQTCLQLNPNIEFPVLNYETAGSITSK</sequence>
<keyword evidence="3" id="KW-1185">Reference proteome</keyword>
<dbReference type="KEGG" id="psco:LY89DRAFT_730657"/>
<dbReference type="RefSeq" id="XP_018074981.1">
    <property type="nucleotide sequence ID" value="XM_018219500.1"/>
</dbReference>
<accession>A0A194XKF8</accession>
<dbReference type="Proteomes" id="UP000070700">
    <property type="component" value="Unassembled WGS sequence"/>
</dbReference>
<protein>
    <submittedName>
        <fullName evidence="2">Uncharacterized protein</fullName>
    </submittedName>
</protein>